<proteinExistence type="predicted"/>
<accession>A0A1X0SB94</accession>
<feature type="region of interest" description="Disordered" evidence="1">
    <location>
        <begin position="27"/>
        <end position="55"/>
    </location>
</feature>
<sequence>MKIDLRVLYSMNTKQTDLTVGEFAKKAIPSKDDDEAKGNDDADGPCDEGKYNDDKDEVEEELQYIIASAFKKNFLGTIPYIDKSASSRRPVEEVDGLGDEAVNITENEGDY</sequence>
<evidence type="ECO:0000313" key="2">
    <source>
        <dbReference type="EMBL" id="ORE21554.1"/>
    </source>
</evidence>
<evidence type="ECO:0000313" key="3">
    <source>
        <dbReference type="Proteomes" id="UP000242381"/>
    </source>
</evidence>
<dbReference type="AlphaFoldDB" id="A0A1X0SB94"/>
<gene>
    <name evidence="2" type="ORF">BCV71DRAFT_232176</name>
</gene>
<dbReference type="EMBL" id="KV921277">
    <property type="protein sequence ID" value="ORE21554.1"/>
    <property type="molecule type" value="Genomic_DNA"/>
</dbReference>
<feature type="region of interest" description="Disordered" evidence="1">
    <location>
        <begin position="85"/>
        <end position="111"/>
    </location>
</feature>
<feature type="compositionally biased region" description="Basic and acidic residues" evidence="1">
    <location>
        <begin position="27"/>
        <end position="40"/>
    </location>
</feature>
<dbReference type="Proteomes" id="UP000242381">
    <property type="component" value="Unassembled WGS sequence"/>
</dbReference>
<name>A0A1X0SB94_RHIZD</name>
<protein>
    <submittedName>
        <fullName evidence="2">Uncharacterized protein</fullName>
    </submittedName>
</protein>
<evidence type="ECO:0000256" key="1">
    <source>
        <dbReference type="SAM" id="MobiDB-lite"/>
    </source>
</evidence>
<organism evidence="2 3">
    <name type="scientific">Rhizopus microsporus</name>
    <dbReference type="NCBI Taxonomy" id="58291"/>
    <lineage>
        <taxon>Eukaryota</taxon>
        <taxon>Fungi</taxon>
        <taxon>Fungi incertae sedis</taxon>
        <taxon>Mucoromycota</taxon>
        <taxon>Mucoromycotina</taxon>
        <taxon>Mucoromycetes</taxon>
        <taxon>Mucorales</taxon>
        <taxon>Mucorineae</taxon>
        <taxon>Rhizopodaceae</taxon>
        <taxon>Rhizopus</taxon>
    </lineage>
</organism>
<reference evidence="2 3" key="1">
    <citation type="journal article" date="2016" name="Proc. Natl. Acad. Sci. U.S.A.">
        <title>Lipid metabolic changes in an early divergent fungus govern the establishment of a mutualistic symbiosis with endobacteria.</title>
        <authorList>
            <person name="Lastovetsky O.A."/>
            <person name="Gaspar M.L."/>
            <person name="Mondo S.J."/>
            <person name="LaButti K.M."/>
            <person name="Sandor L."/>
            <person name="Grigoriev I.V."/>
            <person name="Henry S.A."/>
            <person name="Pawlowska T.E."/>
        </authorList>
    </citation>
    <scope>NUCLEOTIDE SEQUENCE [LARGE SCALE GENOMIC DNA]</scope>
    <source>
        <strain evidence="2 3">ATCC 11559</strain>
    </source>
</reference>